<evidence type="ECO:0000313" key="3">
    <source>
        <dbReference type="EMBL" id="CAF4040462.1"/>
    </source>
</evidence>
<evidence type="ECO:0000313" key="4">
    <source>
        <dbReference type="Proteomes" id="UP000682733"/>
    </source>
</evidence>
<gene>
    <name evidence="2" type="ORF">OVA965_LOCUS25439</name>
    <name evidence="3" type="ORF">TMI583_LOCUS26165</name>
</gene>
<accession>A0A8S2P7G9</accession>
<dbReference type="AlphaFoldDB" id="A0A8S2P7G9"/>
<reference evidence="3" key="1">
    <citation type="submission" date="2021-02" db="EMBL/GenBank/DDBJ databases">
        <authorList>
            <person name="Nowell W R."/>
        </authorList>
    </citation>
    <scope>NUCLEOTIDE SEQUENCE</scope>
</reference>
<protein>
    <submittedName>
        <fullName evidence="3">Uncharacterized protein</fullName>
    </submittedName>
</protein>
<dbReference type="Proteomes" id="UP000677228">
    <property type="component" value="Unassembled WGS sequence"/>
</dbReference>
<comment type="caution">
    <text evidence="3">The sequence shown here is derived from an EMBL/GenBank/DDBJ whole genome shotgun (WGS) entry which is preliminary data.</text>
</comment>
<proteinExistence type="predicted"/>
<feature type="compositionally biased region" description="Acidic residues" evidence="1">
    <location>
        <begin position="1"/>
        <end position="12"/>
    </location>
</feature>
<sequence>NDPVSDDNDEDDEKRRVLFDKQDDDLLPPPQPEFEIPQTYTMSDLQKQSNQDFAYYASIHQCLRRVLCKEEMIPLLIDNIQQQQQQTQKDGDLMFSYRDGENGRNINKNSFLLQLYTDGVDLINPIGPRKDMHKVTFYYYLLEDISDIPIYASMCKFIGHD</sequence>
<dbReference type="Proteomes" id="UP000682733">
    <property type="component" value="Unassembled WGS sequence"/>
</dbReference>
<evidence type="ECO:0000313" key="2">
    <source>
        <dbReference type="EMBL" id="CAF1232364.1"/>
    </source>
</evidence>
<feature type="non-terminal residue" evidence="3">
    <location>
        <position position="1"/>
    </location>
</feature>
<feature type="region of interest" description="Disordered" evidence="1">
    <location>
        <begin position="1"/>
        <end position="31"/>
    </location>
</feature>
<dbReference type="EMBL" id="CAJOBA010037339">
    <property type="protein sequence ID" value="CAF4040462.1"/>
    <property type="molecule type" value="Genomic_DNA"/>
</dbReference>
<evidence type="ECO:0000256" key="1">
    <source>
        <dbReference type="SAM" id="MobiDB-lite"/>
    </source>
</evidence>
<organism evidence="3 4">
    <name type="scientific">Didymodactylos carnosus</name>
    <dbReference type="NCBI Taxonomy" id="1234261"/>
    <lineage>
        <taxon>Eukaryota</taxon>
        <taxon>Metazoa</taxon>
        <taxon>Spiralia</taxon>
        <taxon>Gnathifera</taxon>
        <taxon>Rotifera</taxon>
        <taxon>Eurotatoria</taxon>
        <taxon>Bdelloidea</taxon>
        <taxon>Philodinida</taxon>
        <taxon>Philodinidae</taxon>
        <taxon>Didymodactylos</taxon>
    </lineage>
</organism>
<dbReference type="EMBL" id="CAJNOK010015795">
    <property type="protein sequence ID" value="CAF1232364.1"/>
    <property type="molecule type" value="Genomic_DNA"/>
</dbReference>
<name>A0A8S2P7G9_9BILA</name>